<proteinExistence type="predicted"/>
<dbReference type="Proteomes" id="UP001239111">
    <property type="component" value="Chromosome 4"/>
</dbReference>
<keyword evidence="2" id="KW-1185">Reference proteome</keyword>
<evidence type="ECO:0000313" key="1">
    <source>
        <dbReference type="EMBL" id="KAJ8664629.1"/>
    </source>
</evidence>
<evidence type="ECO:0000313" key="2">
    <source>
        <dbReference type="Proteomes" id="UP001239111"/>
    </source>
</evidence>
<sequence length="343" mass="38878">MRYSRFTLSIVFTTIFTLTRGEVQNDTKSIRKVSRHRRIANGFPTDRYHYPYIVSIQNIYGSHGCAGSIISEKFILTAGHCADRPDAPSMVIMVGEPFQNDYPNQYYPVEEVFRHESYGLPGDLADAINDISLVKLKEPIKFSRIAQKVKLIRRDQYVVIGANAVALGWGAVREPQNDNDYTYNPAIDTQDSPLVFDRYRFDNGSSADARVFPKNLQCVSQTVISREECLARYQDPVHESHMCTFLPGRGPCFKDSGGPLIVDGILVGVLSGGKRCETYPGYPSLWTNVALFRDWIDSKMRDSVSHPREAKPPPRTVTNNHVTSSSWAFSHHYFEQRDHTWSG</sequence>
<gene>
    <name evidence="1" type="ORF">QAD02_006291</name>
</gene>
<protein>
    <submittedName>
        <fullName evidence="1">Uncharacterized protein</fullName>
    </submittedName>
</protein>
<accession>A0ACC2N0I6</accession>
<comment type="caution">
    <text evidence="1">The sequence shown here is derived from an EMBL/GenBank/DDBJ whole genome shotgun (WGS) entry which is preliminary data.</text>
</comment>
<reference evidence="1" key="1">
    <citation type="submission" date="2023-04" db="EMBL/GenBank/DDBJ databases">
        <title>A chromosome-level genome assembly of the parasitoid wasp Eretmocerus hayati.</title>
        <authorList>
            <person name="Zhong Y."/>
            <person name="Liu S."/>
            <person name="Liu Y."/>
        </authorList>
    </citation>
    <scope>NUCLEOTIDE SEQUENCE</scope>
    <source>
        <strain evidence="1">ZJU_SS_LIU_2023</strain>
    </source>
</reference>
<dbReference type="EMBL" id="CM056744">
    <property type="protein sequence ID" value="KAJ8664629.1"/>
    <property type="molecule type" value="Genomic_DNA"/>
</dbReference>
<name>A0ACC2N0I6_9HYME</name>
<organism evidence="1 2">
    <name type="scientific">Eretmocerus hayati</name>
    <dbReference type="NCBI Taxonomy" id="131215"/>
    <lineage>
        <taxon>Eukaryota</taxon>
        <taxon>Metazoa</taxon>
        <taxon>Ecdysozoa</taxon>
        <taxon>Arthropoda</taxon>
        <taxon>Hexapoda</taxon>
        <taxon>Insecta</taxon>
        <taxon>Pterygota</taxon>
        <taxon>Neoptera</taxon>
        <taxon>Endopterygota</taxon>
        <taxon>Hymenoptera</taxon>
        <taxon>Apocrita</taxon>
        <taxon>Proctotrupomorpha</taxon>
        <taxon>Chalcidoidea</taxon>
        <taxon>Aphelinidae</taxon>
        <taxon>Aphelininae</taxon>
        <taxon>Eretmocerus</taxon>
    </lineage>
</organism>